<sequence length="248" mass="27404">MCVAAIAWEAHPKWRLVALGNRDEFHERPAAPLGRWNGDSGIIAGRDLQSGGTWLGVSELGNFVLVTNLRGYGAPDPARTSRGELVARLLEGRQYPMELDRYNPFNLIHADKSDARFITNRPDATSARLAHGVYGLSNGAFDVPWAKTMQLKSALLDWLVTGEHVEEPLFEALARKDLGDFGLHPLLPSDVPIEAKETPVFIRNPVYGTRCSTVVMIDRAGNGRIIERRFSPEGEKTGQTAMEFAWPG</sequence>
<name>A0ABU7GBD6_9SPHN</name>
<evidence type="ECO:0000313" key="2">
    <source>
        <dbReference type="Proteomes" id="UP001343492"/>
    </source>
</evidence>
<reference evidence="1 2" key="1">
    <citation type="submission" date="2024-01" db="EMBL/GenBank/DDBJ databases">
        <title>The genome sequence of Erythrobacteraceae sp. strain 1XM1-14.</title>
        <authorList>
            <person name="Liu Y."/>
        </authorList>
    </citation>
    <scope>NUCLEOTIDE SEQUENCE [LARGE SCALE GENOMIC DNA]</scope>
    <source>
        <strain evidence="1 2">1XM1-14</strain>
    </source>
</reference>
<dbReference type="RefSeq" id="WP_354143293.1">
    <property type="nucleotide sequence ID" value="NZ_JAZDQV010000001.1"/>
</dbReference>
<accession>A0ABU7GBD6</accession>
<comment type="caution">
    <text evidence="1">The sequence shown here is derived from an EMBL/GenBank/DDBJ whole genome shotgun (WGS) entry which is preliminary data.</text>
</comment>
<evidence type="ECO:0000313" key="1">
    <source>
        <dbReference type="EMBL" id="MEE1876180.1"/>
    </source>
</evidence>
<dbReference type="EMBL" id="JAZDQV010000001">
    <property type="protein sequence ID" value="MEE1876180.1"/>
    <property type="molecule type" value="Genomic_DNA"/>
</dbReference>
<proteinExistence type="predicted"/>
<dbReference type="PANTHER" id="PTHR17985">
    <property type="entry name" value="SER/THR-RICH PROTEIN T10 IN DGCR REGION"/>
    <property type="match status" value="1"/>
</dbReference>
<dbReference type="Pfam" id="PF05742">
    <property type="entry name" value="TANGO2"/>
    <property type="match status" value="1"/>
</dbReference>
<dbReference type="Proteomes" id="UP001343492">
    <property type="component" value="Unassembled WGS sequence"/>
</dbReference>
<protein>
    <submittedName>
        <fullName evidence="1">NRDE family protein</fullName>
    </submittedName>
</protein>
<organism evidence="1 2">
    <name type="scientific">Altererythrobacter litoralis</name>
    <dbReference type="NCBI Taxonomy" id="3113904"/>
    <lineage>
        <taxon>Bacteria</taxon>
        <taxon>Pseudomonadati</taxon>
        <taxon>Pseudomonadota</taxon>
        <taxon>Alphaproteobacteria</taxon>
        <taxon>Sphingomonadales</taxon>
        <taxon>Erythrobacteraceae</taxon>
        <taxon>Altererythrobacter</taxon>
    </lineage>
</organism>
<dbReference type="PANTHER" id="PTHR17985:SF8">
    <property type="entry name" value="TRANSPORT AND GOLGI ORGANIZATION PROTEIN 2 HOMOLOG"/>
    <property type="match status" value="1"/>
</dbReference>
<keyword evidence="2" id="KW-1185">Reference proteome</keyword>
<dbReference type="InterPro" id="IPR008551">
    <property type="entry name" value="TANGO2"/>
</dbReference>
<gene>
    <name evidence="1" type="ORF">VRS74_00595</name>
</gene>